<keyword evidence="4" id="KW-1185">Reference proteome</keyword>
<dbReference type="GO" id="GO:0008239">
    <property type="term" value="F:dipeptidyl-peptidase activity"/>
    <property type="evidence" value="ECO:0007669"/>
    <property type="project" value="InterPro"/>
</dbReference>
<dbReference type="SUPFAM" id="SSF49785">
    <property type="entry name" value="Galactose-binding domain-like"/>
    <property type="match status" value="1"/>
</dbReference>
<dbReference type="Pfam" id="PF02129">
    <property type="entry name" value="Peptidase_S15"/>
    <property type="match status" value="1"/>
</dbReference>
<dbReference type="PANTHER" id="PTHR43056:SF10">
    <property type="entry name" value="COCE_NOND FAMILY, PUTATIVE (AFU_ORTHOLOGUE AFUA_7G00600)-RELATED"/>
    <property type="match status" value="1"/>
</dbReference>
<proteinExistence type="predicted"/>
<sequence length="687" mass="77629">MAFNVKRSKREPVTVLDPASLPYQILKFEDIDIPVRDGAILKGHLWIPREAWEGKIRVGTLVEYIPYRADVTIQRDAIRHPYYAGNGLASLRIDMRGSSSSDGVLTDEYLKLEQDDALDAFDHIVAQPWSNGRIGMFGKSWGGFNGLQVAARRHPALKAVISLMSTDDRYSDDVHYRGGCVMASDMLWWGSTMAAYAPRPQDPRVVGDGWRENWKQRIEVVPMVKHWLEHQTRDEYWKHGSICEDYSQVDIPVMLVGGWRDGYTSPVFRMVKHLPHPESCGLVGPWVHEYPEMAKPGPKIGYQQLSLKWFKKWLHDEGELHLPRLTAYIQDPSGIEDSYEYRNGRWVSTDSVEFSGGLEYALAPDNKLSSGLPARLDYRFSGTLSHGLFRGNFCPFGYPGDFPADQRYEDAKCLCFDSAELAGTVNLLGEPKINLTLSSDKKLANVSVRLVDLYPGGENVLLSWGQLNLAHRNSHETPEYLEEGRVYDVEIKLDVVGVKLEKGHRLRVALSTCDWPQAWPSAETPTLTLHGGKLVLPLLDETTLVAAPDLGTPSICRPIKTTIDVPEGRKKTVQFDCTTFEWTLTDIEDAGQVTIPEYGNLSGIYHGSCNTNVWKIKENDPLSAYNECLYSYSMGRKEDGWNVKMETTAVLQADAENFHLSNKIVAWENDELVAEKKWVDVIKRVYN</sequence>
<dbReference type="Gene3D" id="1.10.3020.10">
    <property type="entry name" value="alpha-amino acid ester hydrolase ( Helical cap domain)"/>
    <property type="match status" value="1"/>
</dbReference>
<evidence type="ECO:0000313" key="4">
    <source>
        <dbReference type="Proteomes" id="UP000788993"/>
    </source>
</evidence>
<dbReference type="AlphaFoldDB" id="A0A9P8TC35"/>
<dbReference type="Proteomes" id="UP000788993">
    <property type="component" value="Unassembled WGS sequence"/>
</dbReference>
<dbReference type="PANTHER" id="PTHR43056">
    <property type="entry name" value="PEPTIDASE S9 PROLYL OLIGOPEPTIDASE"/>
    <property type="match status" value="1"/>
</dbReference>
<dbReference type="Gene3D" id="3.40.50.1820">
    <property type="entry name" value="alpha/beta hydrolase"/>
    <property type="match status" value="1"/>
</dbReference>
<reference evidence="3" key="2">
    <citation type="submission" date="2021-01" db="EMBL/GenBank/DDBJ databases">
        <authorList>
            <person name="Schikora-Tamarit M.A."/>
        </authorList>
    </citation>
    <scope>NUCLEOTIDE SEQUENCE</scope>
    <source>
        <strain evidence="3">NCAIM Y.01608</strain>
    </source>
</reference>
<dbReference type="InterPro" id="IPR029058">
    <property type="entry name" value="AB_hydrolase_fold"/>
</dbReference>
<dbReference type="InterPro" id="IPR005674">
    <property type="entry name" value="CocE/Ser_esterase"/>
</dbReference>
<comment type="caution">
    <text evidence="3">The sequence shown here is derived from an EMBL/GenBank/DDBJ whole genome shotgun (WGS) entry which is preliminary data.</text>
</comment>
<dbReference type="Gene3D" id="2.60.120.260">
    <property type="entry name" value="Galactose-binding domain-like"/>
    <property type="match status" value="1"/>
</dbReference>
<dbReference type="InterPro" id="IPR050585">
    <property type="entry name" value="Xaa-Pro_dipeptidyl-ppase/CocE"/>
</dbReference>
<evidence type="ECO:0000256" key="1">
    <source>
        <dbReference type="ARBA" id="ARBA00022801"/>
    </source>
</evidence>
<dbReference type="InterPro" id="IPR013736">
    <property type="entry name" value="Xaa-Pro_dipept_C"/>
</dbReference>
<name>A0A9P8TC35_9ASCO</name>
<reference evidence="3" key="1">
    <citation type="journal article" date="2021" name="Open Biol.">
        <title>Shared evolutionary footprints suggest mitochondrial oxidative damage underlies multiple complex I losses in fungi.</title>
        <authorList>
            <person name="Schikora-Tamarit M.A."/>
            <person name="Marcet-Houben M."/>
            <person name="Nosek J."/>
            <person name="Gabaldon T."/>
        </authorList>
    </citation>
    <scope>NUCLEOTIDE SEQUENCE</scope>
    <source>
        <strain evidence="3">NCAIM Y.01608</strain>
    </source>
</reference>
<gene>
    <name evidence="3" type="ORF">OGATHE_001993</name>
</gene>
<dbReference type="InterPro" id="IPR000383">
    <property type="entry name" value="Xaa-Pro-like_dom"/>
</dbReference>
<evidence type="ECO:0000313" key="3">
    <source>
        <dbReference type="EMBL" id="KAH3674013.1"/>
    </source>
</evidence>
<dbReference type="InterPro" id="IPR008979">
    <property type="entry name" value="Galactose-bd-like_sf"/>
</dbReference>
<dbReference type="Pfam" id="PF08530">
    <property type="entry name" value="PepX_C"/>
    <property type="match status" value="1"/>
</dbReference>
<accession>A0A9P8TC35</accession>
<dbReference type="SUPFAM" id="SSF53474">
    <property type="entry name" value="alpha/beta-Hydrolases"/>
    <property type="match status" value="1"/>
</dbReference>
<keyword evidence="1" id="KW-0378">Hydrolase</keyword>
<dbReference type="NCBIfam" id="TIGR00976">
    <property type="entry name" value="CocE_NonD"/>
    <property type="match status" value="1"/>
</dbReference>
<organism evidence="3 4">
    <name type="scientific">Ogataea polymorpha</name>
    <dbReference type="NCBI Taxonomy" id="460523"/>
    <lineage>
        <taxon>Eukaryota</taxon>
        <taxon>Fungi</taxon>
        <taxon>Dikarya</taxon>
        <taxon>Ascomycota</taxon>
        <taxon>Saccharomycotina</taxon>
        <taxon>Pichiomycetes</taxon>
        <taxon>Pichiales</taxon>
        <taxon>Pichiaceae</taxon>
        <taxon>Ogataea</taxon>
    </lineage>
</organism>
<dbReference type="EMBL" id="JAEUBD010000526">
    <property type="protein sequence ID" value="KAH3674013.1"/>
    <property type="molecule type" value="Genomic_DNA"/>
</dbReference>
<evidence type="ECO:0000259" key="2">
    <source>
        <dbReference type="SMART" id="SM00939"/>
    </source>
</evidence>
<feature type="domain" description="Xaa-Pro dipeptidyl-peptidase C-terminal" evidence="2">
    <location>
        <begin position="307"/>
        <end position="556"/>
    </location>
</feature>
<dbReference type="SMART" id="SM00939">
    <property type="entry name" value="PepX_C"/>
    <property type="match status" value="1"/>
</dbReference>
<protein>
    <recommendedName>
        <fullName evidence="2">Xaa-Pro dipeptidyl-peptidase C-terminal domain-containing protein</fullName>
    </recommendedName>
</protein>